<evidence type="ECO:0000256" key="1">
    <source>
        <dbReference type="SAM" id="Phobius"/>
    </source>
</evidence>
<dbReference type="Proteomes" id="UP000011080">
    <property type="component" value="Unassembled WGS sequence"/>
</dbReference>
<reference evidence="2 3" key="1">
    <citation type="journal article" date="2012" name="Nat. Genet.">
        <title>The yak genome and adaptation to life at high altitude.</title>
        <authorList>
            <person name="Qiu Q."/>
            <person name="Zhang G."/>
            <person name="Ma T."/>
            <person name="Qian W."/>
            <person name="Wang J."/>
            <person name="Ye Z."/>
            <person name="Cao C."/>
            <person name="Hu Q."/>
            <person name="Kim J."/>
            <person name="Larkin D.M."/>
            <person name="Auvil L."/>
            <person name="Capitanu B."/>
            <person name="Ma J."/>
            <person name="Lewin H.A."/>
            <person name="Qian X."/>
            <person name="Lang Y."/>
            <person name="Zhou R."/>
            <person name="Wang L."/>
            <person name="Wang K."/>
            <person name="Xia J."/>
            <person name="Liao S."/>
            <person name="Pan S."/>
            <person name="Lu X."/>
            <person name="Hou H."/>
            <person name="Wang Y."/>
            <person name="Zang X."/>
            <person name="Yin Y."/>
            <person name="Ma H."/>
            <person name="Zhang J."/>
            <person name="Wang Z."/>
            <person name="Zhang Y."/>
            <person name="Zhang D."/>
            <person name="Yonezawa T."/>
            <person name="Hasegawa M."/>
            <person name="Zhong Y."/>
            <person name="Liu W."/>
            <person name="Zhang Y."/>
            <person name="Huang Z."/>
            <person name="Zhang S."/>
            <person name="Long R."/>
            <person name="Yang H."/>
            <person name="Wang J."/>
            <person name="Lenstra J.A."/>
            <person name="Cooper D.N."/>
            <person name="Wu Y."/>
            <person name="Wang J."/>
            <person name="Shi P."/>
            <person name="Wang J."/>
            <person name="Liu J."/>
        </authorList>
    </citation>
    <scope>NUCLEOTIDE SEQUENCE [LARGE SCALE GENOMIC DNA]</scope>
    <source>
        <strain evidence="3">yakQH1</strain>
    </source>
</reference>
<sequence length="70" mass="8313">KSLDIYVIVYFWALYSIPLIFMSVFMPVSHYFDYCNFVVSFEIKKCESSSFVLFQNCFDFVGSLEMPCEF</sequence>
<keyword evidence="1" id="KW-0812">Transmembrane</keyword>
<keyword evidence="1" id="KW-0472">Membrane</keyword>
<dbReference type="AlphaFoldDB" id="L8IKM6"/>
<organism evidence="2 3">
    <name type="scientific">Bos mutus</name>
    <name type="common">wild yak</name>
    <dbReference type="NCBI Taxonomy" id="72004"/>
    <lineage>
        <taxon>Eukaryota</taxon>
        <taxon>Metazoa</taxon>
        <taxon>Chordata</taxon>
        <taxon>Craniata</taxon>
        <taxon>Vertebrata</taxon>
        <taxon>Euteleostomi</taxon>
        <taxon>Mammalia</taxon>
        <taxon>Eutheria</taxon>
        <taxon>Laurasiatheria</taxon>
        <taxon>Artiodactyla</taxon>
        <taxon>Ruminantia</taxon>
        <taxon>Pecora</taxon>
        <taxon>Bovidae</taxon>
        <taxon>Bovinae</taxon>
        <taxon>Bos</taxon>
    </lineage>
</organism>
<name>L8IKM6_9CETA</name>
<dbReference type="EMBL" id="JH881035">
    <property type="protein sequence ID" value="ELR57090.1"/>
    <property type="molecule type" value="Genomic_DNA"/>
</dbReference>
<keyword evidence="1" id="KW-1133">Transmembrane helix</keyword>
<gene>
    <name evidence="2" type="ORF">M91_12059</name>
</gene>
<evidence type="ECO:0000313" key="3">
    <source>
        <dbReference type="Proteomes" id="UP000011080"/>
    </source>
</evidence>
<protein>
    <submittedName>
        <fullName evidence="2">Uncharacterized protein</fullName>
    </submittedName>
</protein>
<accession>L8IKM6</accession>
<feature type="non-terminal residue" evidence="2">
    <location>
        <position position="1"/>
    </location>
</feature>
<proteinExistence type="predicted"/>
<feature type="transmembrane region" description="Helical" evidence="1">
    <location>
        <begin position="7"/>
        <end position="28"/>
    </location>
</feature>
<evidence type="ECO:0000313" key="2">
    <source>
        <dbReference type="EMBL" id="ELR57090.1"/>
    </source>
</evidence>